<feature type="chain" id="PRO_5039180662" description="LPXTG cell wall anchor domain-containing protein" evidence="3">
    <location>
        <begin position="26"/>
        <end position="284"/>
    </location>
</feature>
<name>A0A5R9B8L6_9MICC</name>
<evidence type="ECO:0000313" key="5">
    <source>
        <dbReference type="Proteomes" id="UP000310458"/>
    </source>
</evidence>
<keyword evidence="2" id="KW-0472">Membrane</keyword>
<keyword evidence="2" id="KW-0812">Transmembrane</keyword>
<keyword evidence="3" id="KW-0732">Signal</keyword>
<feature type="compositionally biased region" description="Low complexity" evidence="1">
    <location>
        <begin position="229"/>
        <end position="243"/>
    </location>
</feature>
<evidence type="ECO:0008006" key="6">
    <source>
        <dbReference type="Google" id="ProtNLM"/>
    </source>
</evidence>
<dbReference type="RefSeq" id="WP_138254368.1">
    <property type="nucleotide sequence ID" value="NZ_VAVZ01000078.1"/>
</dbReference>
<dbReference type="EMBL" id="VAVZ01000078">
    <property type="protein sequence ID" value="TLP92109.1"/>
    <property type="molecule type" value="Genomic_DNA"/>
</dbReference>
<keyword evidence="2" id="KW-1133">Transmembrane helix</keyword>
<sequence length="284" mass="29952">MRHGITGGSAVLAALLCLNTLTLTASSTASPAEAVTETIQGEQLLIESTTTPELFSALAPGDIFEWDVSISTRDPAETIEAELFLEGNIPVEAAVLSCEESWSQPPNSGNHDDGCEDPAEIHQQALHEGSAPESFQVPQGHHLRLVLQAGSFDTDSSGEIYLRVIAEGEDLHVSPAPEDPSEGQSNDTVKEQHDTDTPSGDHSEDTVEAHNETLPTDMQESPPYDQEATDPPVDTPPTDASAPEGEQQDGLAATGTTIAAILAAALLLIGIGAYLRIRKTSASR</sequence>
<proteinExistence type="predicted"/>
<protein>
    <recommendedName>
        <fullName evidence="6">LPXTG cell wall anchor domain-containing protein</fullName>
    </recommendedName>
</protein>
<keyword evidence="5" id="KW-1185">Reference proteome</keyword>
<evidence type="ECO:0000256" key="3">
    <source>
        <dbReference type="SAM" id="SignalP"/>
    </source>
</evidence>
<feature type="region of interest" description="Disordered" evidence="1">
    <location>
        <begin position="172"/>
        <end position="249"/>
    </location>
</feature>
<accession>A0A5R9B8L6</accession>
<evidence type="ECO:0000256" key="1">
    <source>
        <dbReference type="SAM" id="MobiDB-lite"/>
    </source>
</evidence>
<comment type="caution">
    <text evidence="4">The sequence shown here is derived from an EMBL/GenBank/DDBJ whole genome shotgun (WGS) entry which is preliminary data.</text>
</comment>
<reference evidence="4 5" key="1">
    <citation type="submission" date="2019-05" db="EMBL/GenBank/DDBJ databases">
        <title>Nesterenkonia sp. GY074 isolated from the Southern Atlantic Ocean.</title>
        <authorList>
            <person name="Zhang G."/>
        </authorList>
    </citation>
    <scope>NUCLEOTIDE SEQUENCE [LARGE SCALE GENOMIC DNA]</scope>
    <source>
        <strain evidence="4 5">GY074</strain>
    </source>
</reference>
<evidence type="ECO:0000256" key="2">
    <source>
        <dbReference type="SAM" id="Phobius"/>
    </source>
</evidence>
<feature type="transmembrane region" description="Helical" evidence="2">
    <location>
        <begin position="251"/>
        <end position="275"/>
    </location>
</feature>
<dbReference type="AlphaFoldDB" id="A0A5R9B8L6"/>
<feature type="compositionally biased region" description="Basic and acidic residues" evidence="1">
    <location>
        <begin position="188"/>
        <end position="211"/>
    </location>
</feature>
<gene>
    <name evidence="4" type="ORF">FEF26_15135</name>
</gene>
<dbReference type="Proteomes" id="UP000310458">
    <property type="component" value="Unassembled WGS sequence"/>
</dbReference>
<organism evidence="4 5">
    <name type="scientific">Nesterenkonia salmonea</name>
    <dbReference type="NCBI Taxonomy" id="1804987"/>
    <lineage>
        <taxon>Bacteria</taxon>
        <taxon>Bacillati</taxon>
        <taxon>Actinomycetota</taxon>
        <taxon>Actinomycetes</taxon>
        <taxon>Micrococcales</taxon>
        <taxon>Micrococcaceae</taxon>
        <taxon>Nesterenkonia</taxon>
    </lineage>
</organism>
<evidence type="ECO:0000313" key="4">
    <source>
        <dbReference type="EMBL" id="TLP92109.1"/>
    </source>
</evidence>
<feature type="signal peptide" evidence="3">
    <location>
        <begin position="1"/>
        <end position="25"/>
    </location>
</feature>